<proteinExistence type="predicted"/>
<evidence type="ECO:0000313" key="3">
    <source>
        <dbReference type="EMBL" id="MDI3409345.1"/>
    </source>
</evidence>
<keyword evidence="2" id="KW-0472">Membrane</keyword>
<feature type="compositionally biased region" description="Basic and acidic residues" evidence="1">
    <location>
        <begin position="47"/>
        <end position="57"/>
    </location>
</feature>
<sequence length="146" mass="15889">MSDFDPYSRQPHNGPDPYGHGPAPTPGHGPHPAAAPAPQPAYPAGPARRERPRDGSGQRHAALLIQSIGDVAAAFLGLWILLYLLDANRANPFVGFVQGTAEWFGWWAQDIFTMDVEGLRVLLNYGLPAVIYLALGHGIATWMRRL</sequence>
<dbReference type="Proteomes" id="UP001223978">
    <property type="component" value="Unassembled WGS sequence"/>
</dbReference>
<evidence type="ECO:0000256" key="2">
    <source>
        <dbReference type="SAM" id="Phobius"/>
    </source>
</evidence>
<reference evidence="3 4" key="1">
    <citation type="submission" date="2023-05" db="EMBL/GenBank/DDBJ databases">
        <title>Draft genome sequence of Streptomyces sp. B-S-A6 isolated from a cave soil in Thailand.</title>
        <authorList>
            <person name="Chamroensaksri N."/>
            <person name="Muangham S."/>
        </authorList>
    </citation>
    <scope>NUCLEOTIDE SEQUENCE [LARGE SCALE GENOMIC DNA]</scope>
    <source>
        <strain evidence="3 4">B-S-A6</strain>
    </source>
</reference>
<keyword evidence="2" id="KW-0812">Transmembrane</keyword>
<name>A0ABT6SMD3_9ACTN</name>
<feature type="transmembrane region" description="Helical" evidence="2">
    <location>
        <begin position="61"/>
        <end position="85"/>
    </location>
</feature>
<evidence type="ECO:0000313" key="4">
    <source>
        <dbReference type="Proteomes" id="UP001223978"/>
    </source>
</evidence>
<dbReference type="RefSeq" id="WP_282547215.1">
    <property type="nucleotide sequence ID" value="NZ_JASCIQ010000070.1"/>
</dbReference>
<protein>
    <recommendedName>
        <fullName evidence="5">YggT family protein</fullName>
    </recommendedName>
</protein>
<accession>A0ABT6SMD3</accession>
<comment type="caution">
    <text evidence="3">The sequence shown here is derived from an EMBL/GenBank/DDBJ whole genome shotgun (WGS) entry which is preliminary data.</text>
</comment>
<evidence type="ECO:0008006" key="5">
    <source>
        <dbReference type="Google" id="ProtNLM"/>
    </source>
</evidence>
<organism evidence="3 4">
    <name type="scientific">Streptomyces cavernicola</name>
    <dbReference type="NCBI Taxonomy" id="3043613"/>
    <lineage>
        <taxon>Bacteria</taxon>
        <taxon>Bacillati</taxon>
        <taxon>Actinomycetota</taxon>
        <taxon>Actinomycetes</taxon>
        <taxon>Kitasatosporales</taxon>
        <taxon>Streptomycetaceae</taxon>
        <taxon>Streptomyces</taxon>
    </lineage>
</organism>
<feature type="region of interest" description="Disordered" evidence="1">
    <location>
        <begin position="1"/>
        <end position="59"/>
    </location>
</feature>
<feature type="transmembrane region" description="Helical" evidence="2">
    <location>
        <begin position="122"/>
        <end position="143"/>
    </location>
</feature>
<evidence type="ECO:0000256" key="1">
    <source>
        <dbReference type="SAM" id="MobiDB-lite"/>
    </source>
</evidence>
<keyword evidence="4" id="KW-1185">Reference proteome</keyword>
<keyword evidence="2" id="KW-1133">Transmembrane helix</keyword>
<gene>
    <name evidence="3" type="ORF">QIS96_36680</name>
</gene>
<feature type="compositionally biased region" description="Pro residues" evidence="1">
    <location>
        <begin position="23"/>
        <end position="43"/>
    </location>
</feature>
<dbReference type="EMBL" id="JASCIQ010000070">
    <property type="protein sequence ID" value="MDI3409345.1"/>
    <property type="molecule type" value="Genomic_DNA"/>
</dbReference>